<accession>A0AA86L3H7</accession>
<feature type="transmembrane region" description="Helical" evidence="1">
    <location>
        <begin position="171"/>
        <end position="197"/>
    </location>
</feature>
<dbReference type="RefSeq" id="WP_067183474.1">
    <property type="nucleotide sequence ID" value="NZ_CP012199.1"/>
</dbReference>
<keyword evidence="1" id="KW-0812">Transmembrane</keyword>
<feature type="transmembrane region" description="Helical" evidence="1">
    <location>
        <begin position="128"/>
        <end position="150"/>
    </location>
</feature>
<dbReference type="Proteomes" id="UP000058599">
    <property type="component" value="Chromosome"/>
</dbReference>
<dbReference type="EMBL" id="CP012199">
    <property type="protein sequence ID" value="AMG74498.1"/>
    <property type="molecule type" value="Genomic_DNA"/>
</dbReference>
<reference evidence="2 3" key="1">
    <citation type="journal article" date="2016" name="BMC Genomics">
        <title>Genomic analysis of the nitrate-respiring Sphingopyxis granuli (formerly Sphingomonas macrogoltabida) strain TFA.</title>
        <authorList>
            <person name="Garcia-Romero I."/>
            <person name="Perez-Pulido A.J."/>
            <person name="Gonzalez-Flores Y.E."/>
            <person name="Reyes-Ramirez F."/>
            <person name="Santero E."/>
            <person name="Floriano B."/>
        </authorList>
    </citation>
    <scope>NUCLEOTIDE SEQUENCE [LARGE SCALE GENOMIC DNA]</scope>
    <source>
        <strain evidence="2 3">TFA</strain>
    </source>
</reference>
<proteinExistence type="predicted"/>
<evidence type="ECO:0000313" key="3">
    <source>
        <dbReference type="Proteomes" id="UP000058599"/>
    </source>
</evidence>
<name>A0AA86L3H7_9SPHN</name>
<keyword evidence="3" id="KW-1185">Reference proteome</keyword>
<feature type="transmembrane region" description="Helical" evidence="1">
    <location>
        <begin position="21"/>
        <end position="42"/>
    </location>
</feature>
<dbReference type="AlphaFoldDB" id="A0AA86L3H7"/>
<feature type="transmembrane region" description="Helical" evidence="1">
    <location>
        <begin position="217"/>
        <end position="235"/>
    </location>
</feature>
<organism evidence="2 3">
    <name type="scientific">Sphingopyxis granuli</name>
    <dbReference type="NCBI Taxonomy" id="267128"/>
    <lineage>
        <taxon>Bacteria</taxon>
        <taxon>Pseudomonadati</taxon>
        <taxon>Pseudomonadota</taxon>
        <taxon>Alphaproteobacteria</taxon>
        <taxon>Sphingomonadales</taxon>
        <taxon>Sphingomonadaceae</taxon>
        <taxon>Sphingopyxis</taxon>
    </lineage>
</organism>
<dbReference type="KEGG" id="sgi:SGRAN_2123"/>
<protein>
    <recommendedName>
        <fullName evidence="4">Glycerophosphoryl diester phosphodiesterase membrane domain-containing protein</fullName>
    </recommendedName>
</protein>
<evidence type="ECO:0000313" key="2">
    <source>
        <dbReference type="EMBL" id="AMG74498.1"/>
    </source>
</evidence>
<keyword evidence="1" id="KW-1133">Transmembrane helix</keyword>
<feature type="transmembrane region" description="Helical" evidence="1">
    <location>
        <begin position="103"/>
        <end position="122"/>
    </location>
</feature>
<evidence type="ECO:0008006" key="4">
    <source>
        <dbReference type="Google" id="ProtNLM"/>
    </source>
</evidence>
<sequence length="247" mass="25954">MTKFDMGAAWDDAVQLLRSHSGLTGTIAAVFLFLPALAVAWFGPVPIEPPSGATVDQIMATFRENIRQMVPGSLVVALFTIAGTLAILRLWLSRTGTSVGEALSFALTLFPTLLVAHLLAGIMLALGFILLIVPGLYLVGRLALIAPAVADRRIRNPMAAIGESWRLTQGNAWSIFFFLFLVALVFGIASVILGSLVGIVGGTGAGIGRILSGLVEAGFGAVASFVSIAVSAAAYRQLAVRRSELFE</sequence>
<feature type="transmembrane region" description="Helical" evidence="1">
    <location>
        <begin position="69"/>
        <end position="91"/>
    </location>
</feature>
<gene>
    <name evidence="2" type="ORF">SGRAN_2123</name>
</gene>
<keyword evidence="1" id="KW-0472">Membrane</keyword>
<evidence type="ECO:0000256" key="1">
    <source>
        <dbReference type="SAM" id="Phobius"/>
    </source>
</evidence>